<dbReference type="Proteomes" id="UP000183967">
    <property type="component" value="Unassembled WGS sequence"/>
</dbReference>
<name>A0A1M5TDM1_9FIRM</name>
<sequence length="87" mass="10111">MTNIEEFLNKNNIIFEEKRIKIFLKDGSIIVGNASNYLEERLGETPEDILNIENPEIIKNNGKAEIYKEKEGVFPVFIKDIKEIELI</sequence>
<keyword evidence="2" id="KW-1185">Reference proteome</keyword>
<evidence type="ECO:0000313" key="1">
    <source>
        <dbReference type="EMBL" id="SHH48819.1"/>
    </source>
</evidence>
<accession>A0A1M5TDM1</accession>
<protein>
    <submittedName>
        <fullName evidence="1">Uncharacterized protein</fullName>
    </submittedName>
</protein>
<gene>
    <name evidence="1" type="ORF">SAMN02745135_00952</name>
</gene>
<organism evidence="1 2">
    <name type="scientific">Caloranaerobacter azorensis DSM 13643</name>
    <dbReference type="NCBI Taxonomy" id="1121264"/>
    <lineage>
        <taxon>Bacteria</taxon>
        <taxon>Bacillati</taxon>
        <taxon>Bacillota</taxon>
        <taxon>Tissierellia</taxon>
        <taxon>Tissierellales</taxon>
        <taxon>Thermohalobacteraceae</taxon>
        <taxon>Caloranaerobacter</taxon>
    </lineage>
</organism>
<evidence type="ECO:0000313" key="2">
    <source>
        <dbReference type="Proteomes" id="UP000183967"/>
    </source>
</evidence>
<dbReference type="EMBL" id="FQXO01000020">
    <property type="protein sequence ID" value="SHH48819.1"/>
    <property type="molecule type" value="Genomic_DNA"/>
</dbReference>
<proteinExistence type="predicted"/>
<dbReference type="AlphaFoldDB" id="A0A1M5TDM1"/>
<dbReference type="RefSeq" id="WP_073195922.1">
    <property type="nucleotide sequence ID" value="NZ_FQXO01000020.1"/>
</dbReference>
<reference evidence="2" key="1">
    <citation type="submission" date="2016-11" db="EMBL/GenBank/DDBJ databases">
        <authorList>
            <person name="Varghese N."/>
            <person name="Submissions S."/>
        </authorList>
    </citation>
    <scope>NUCLEOTIDE SEQUENCE [LARGE SCALE GENOMIC DNA]</scope>
    <source>
        <strain evidence="2">DSM 13643</strain>
    </source>
</reference>